<protein>
    <submittedName>
        <fullName evidence="1">Uncharacterized protein</fullName>
    </submittedName>
</protein>
<dbReference type="EMBL" id="BMAT01001724">
    <property type="protein sequence ID" value="GFR91310.1"/>
    <property type="molecule type" value="Genomic_DNA"/>
</dbReference>
<accession>A0AAV4H437</accession>
<evidence type="ECO:0000313" key="2">
    <source>
        <dbReference type="Proteomes" id="UP000762676"/>
    </source>
</evidence>
<comment type="caution">
    <text evidence="1">The sequence shown here is derived from an EMBL/GenBank/DDBJ whole genome shotgun (WGS) entry which is preliminary data.</text>
</comment>
<dbReference type="AlphaFoldDB" id="A0AAV4H437"/>
<gene>
    <name evidence="1" type="ORF">ElyMa_000840800</name>
</gene>
<feature type="non-terminal residue" evidence="1">
    <location>
        <position position="1"/>
    </location>
</feature>
<sequence>TNRLPWVFWSKSLLSTIRPTRYPGYSGPKAYCLLLTNTLPSAFRSKSLLSTSRPTRYPGPSGPRAYFLPLDQHATLGLPVQEPTVQRRPTRYPVSSSPRAYCLSLDRHSTLGFPVQKPTVYHLNRTRSWAFQSKSLLSTARPARYPGLSGLRAYCLPLDRHDTLDFAVQEHTVYR</sequence>
<dbReference type="Proteomes" id="UP000762676">
    <property type="component" value="Unassembled WGS sequence"/>
</dbReference>
<keyword evidence="2" id="KW-1185">Reference proteome</keyword>
<evidence type="ECO:0000313" key="1">
    <source>
        <dbReference type="EMBL" id="GFR91310.1"/>
    </source>
</evidence>
<proteinExistence type="predicted"/>
<organism evidence="1 2">
    <name type="scientific">Elysia marginata</name>
    <dbReference type="NCBI Taxonomy" id="1093978"/>
    <lineage>
        <taxon>Eukaryota</taxon>
        <taxon>Metazoa</taxon>
        <taxon>Spiralia</taxon>
        <taxon>Lophotrochozoa</taxon>
        <taxon>Mollusca</taxon>
        <taxon>Gastropoda</taxon>
        <taxon>Heterobranchia</taxon>
        <taxon>Euthyneura</taxon>
        <taxon>Panpulmonata</taxon>
        <taxon>Sacoglossa</taxon>
        <taxon>Placobranchoidea</taxon>
        <taxon>Plakobranchidae</taxon>
        <taxon>Elysia</taxon>
    </lineage>
</organism>
<name>A0AAV4H437_9GAST</name>
<reference evidence="1 2" key="1">
    <citation type="journal article" date="2021" name="Elife">
        <title>Chloroplast acquisition without the gene transfer in kleptoplastic sea slugs, Plakobranchus ocellatus.</title>
        <authorList>
            <person name="Maeda T."/>
            <person name="Takahashi S."/>
            <person name="Yoshida T."/>
            <person name="Shimamura S."/>
            <person name="Takaki Y."/>
            <person name="Nagai Y."/>
            <person name="Toyoda A."/>
            <person name="Suzuki Y."/>
            <person name="Arimoto A."/>
            <person name="Ishii H."/>
            <person name="Satoh N."/>
            <person name="Nishiyama T."/>
            <person name="Hasebe M."/>
            <person name="Maruyama T."/>
            <person name="Minagawa J."/>
            <person name="Obokata J."/>
            <person name="Shigenobu S."/>
        </authorList>
    </citation>
    <scope>NUCLEOTIDE SEQUENCE [LARGE SCALE GENOMIC DNA]</scope>
</reference>